<dbReference type="Proteomes" id="UP001056035">
    <property type="component" value="Chromosome"/>
</dbReference>
<dbReference type="Gene3D" id="3.30.530.20">
    <property type="match status" value="1"/>
</dbReference>
<dbReference type="EMBL" id="CP098502">
    <property type="protein sequence ID" value="UTI63825.1"/>
    <property type="molecule type" value="Genomic_DNA"/>
</dbReference>
<sequence length="149" mass="15600">MPGFVITKQIAAPVETVFEVLTDHEGATAFTPGPVKFTLEKPGSPARNGLGAVRKITGAGPALREEVTRYEPSTGFSYSIISGAPVKNHRGDVDLEERAGGTFMTYRVDFSAAAPLAPILKGVMKLVVGQLVTGVVKTSEARAAGRTTA</sequence>
<dbReference type="InterPro" id="IPR023393">
    <property type="entry name" value="START-like_dom_sf"/>
</dbReference>
<protein>
    <submittedName>
        <fullName evidence="1">SRPBCC family protein</fullName>
    </submittedName>
</protein>
<accession>A0ABY5DT11</accession>
<organism evidence="1 2">
    <name type="scientific">Paraconexibacter antarcticus</name>
    <dbReference type="NCBI Taxonomy" id="2949664"/>
    <lineage>
        <taxon>Bacteria</taxon>
        <taxon>Bacillati</taxon>
        <taxon>Actinomycetota</taxon>
        <taxon>Thermoleophilia</taxon>
        <taxon>Solirubrobacterales</taxon>
        <taxon>Paraconexibacteraceae</taxon>
        <taxon>Paraconexibacter</taxon>
    </lineage>
</organism>
<reference evidence="1 2" key="1">
    <citation type="submission" date="2022-06" db="EMBL/GenBank/DDBJ databases">
        <title>Paraconexibacter antarcticus.</title>
        <authorList>
            <person name="Kim C.S."/>
        </authorList>
    </citation>
    <scope>NUCLEOTIDE SEQUENCE [LARGE SCALE GENOMIC DNA]</scope>
    <source>
        <strain evidence="1 2">02-257</strain>
    </source>
</reference>
<proteinExistence type="predicted"/>
<dbReference type="Pfam" id="PF10604">
    <property type="entry name" value="Polyketide_cyc2"/>
    <property type="match status" value="1"/>
</dbReference>
<evidence type="ECO:0000313" key="2">
    <source>
        <dbReference type="Proteomes" id="UP001056035"/>
    </source>
</evidence>
<dbReference type="SUPFAM" id="SSF55961">
    <property type="entry name" value="Bet v1-like"/>
    <property type="match status" value="1"/>
</dbReference>
<keyword evidence="2" id="KW-1185">Reference proteome</keyword>
<dbReference type="RefSeq" id="WP_254570546.1">
    <property type="nucleotide sequence ID" value="NZ_CP098502.1"/>
</dbReference>
<evidence type="ECO:0000313" key="1">
    <source>
        <dbReference type="EMBL" id="UTI63825.1"/>
    </source>
</evidence>
<gene>
    <name evidence="1" type="ORF">NBH00_21080</name>
</gene>
<name>A0ABY5DT11_9ACTN</name>
<dbReference type="CDD" id="cd07821">
    <property type="entry name" value="PYR_PYL_RCAR_like"/>
    <property type="match status" value="1"/>
</dbReference>
<dbReference type="InterPro" id="IPR019587">
    <property type="entry name" value="Polyketide_cyclase/dehydratase"/>
</dbReference>